<dbReference type="GO" id="GO:0006508">
    <property type="term" value="P:proteolysis"/>
    <property type="evidence" value="ECO:0007669"/>
    <property type="project" value="UniProtKB-KW"/>
</dbReference>
<keyword evidence="5" id="KW-0865">Zymogen</keyword>
<dbReference type="PRINTS" id="PR00705">
    <property type="entry name" value="PAPAIN"/>
</dbReference>
<evidence type="ECO:0000313" key="9">
    <source>
        <dbReference type="EMBL" id="CAK1590707.1"/>
    </source>
</evidence>
<evidence type="ECO:0000256" key="3">
    <source>
        <dbReference type="ARBA" id="ARBA00022801"/>
    </source>
</evidence>
<evidence type="ECO:0000256" key="1">
    <source>
        <dbReference type="ARBA" id="ARBA00008455"/>
    </source>
</evidence>
<dbReference type="CDD" id="cd02248">
    <property type="entry name" value="Peptidase_C1A"/>
    <property type="match status" value="1"/>
</dbReference>
<dbReference type="InterPro" id="IPR013128">
    <property type="entry name" value="Peptidase_C1A"/>
</dbReference>
<dbReference type="PROSITE" id="PS00139">
    <property type="entry name" value="THIOL_PROTEASE_CYS"/>
    <property type="match status" value="1"/>
</dbReference>
<dbReference type="Pfam" id="PF00112">
    <property type="entry name" value="Peptidase_C1"/>
    <property type="match status" value="1"/>
</dbReference>
<dbReference type="SMART" id="SM00848">
    <property type="entry name" value="Inhibitor_I29"/>
    <property type="match status" value="1"/>
</dbReference>
<dbReference type="FunFam" id="3.90.70.10:FF:000039">
    <property type="entry name" value="Cysteine proteinase 2, putative"/>
    <property type="match status" value="1"/>
</dbReference>
<evidence type="ECO:0000256" key="6">
    <source>
        <dbReference type="ARBA" id="ARBA00023157"/>
    </source>
</evidence>
<keyword evidence="10" id="KW-1185">Reference proteome</keyword>
<keyword evidence="6" id="KW-1015">Disulfide bond</keyword>
<name>A0AAV1L9K6_9NEOP</name>
<dbReference type="PROSITE" id="PS00640">
    <property type="entry name" value="THIOL_PROTEASE_ASN"/>
    <property type="match status" value="1"/>
</dbReference>
<keyword evidence="4" id="KW-0788">Thiol protease</keyword>
<feature type="domain" description="Peptidase C1A papain C-terminal" evidence="7">
    <location>
        <begin position="347"/>
        <end position="560"/>
    </location>
</feature>
<dbReference type="Pfam" id="PF08246">
    <property type="entry name" value="Inhibitor_I29"/>
    <property type="match status" value="1"/>
</dbReference>
<dbReference type="InterPro" id="IPR038765">
    <property type="entry name" value="Papain-like_cys_pep_sf"/>
</dbReference>
<dbReference type="SUPFAM" id="SSF54001">
    <property type="entry name" value="Cysteine proteinases"/>
    <property type="match status" value="1"/>
</dbReference>
<accession>A0AAV1L9K6</accession>
<reference evidence="9 10" key="1">
    <citation type="submission" date="2023-11" db="EMBL/GenBank/DDBJ databases">
        <authorList>
            <person name="Hedman E."/>
            <person name="Englund M."/>
            <person name="Stromberg M."/>
            <person name="Nyberg Akerstrom W."/>
            <person name="Nylinder S."/>
            <person name="Jareborg N."/>
            <person name="Kallberg Y."/>
            <person name="Kronander E."/>
        </authorList>
    </citation>
    <scope>NUCLEOTIDE SEQUENCE [LARGE SCALE GENOMIC DNA]</scope>
</reference>
<keyword evidence="2" id="KW-0645">Protease</keyword>
<dbReference type="InterPro" id="IPR025661">
    <property type="entry name" value="Pept_asp_AS"/>
</dbReference>
<evidence type="ECO:0000256" key="2">
    <source>
        <dbReference type="ARBA" id="ARBA00022670"/>
    </source>
</evidence>
<dbReference type="PANTHER" id="PTHR12411">
    <property type="entry name" value="CYSTEINE PROTEASE FAMILY C1-RELATED"/>
    <property type="match status" value="1"/>
</dbReference>
<dbReference type="AlphaFoldDB" id="A0AAV1L9K6"/>
<sequence>MFRVLIHYFIPGLSVGLSKMEIYLKLLIFVISSSLGFSYIIEGDEPGNNLLWPTEYYFKSETMNLKTGVVEPCEVWYSAEKNRSRIDYYEGMVKRYFYGETEEDSAKIYQINPVTNDRVTNKMVCLKYGGDELEDFLPTVDDFTYQGEKIFDGKTVQVWKSETNDDEMMYKIEKVLYAYRDGDTDAPVKLEEIKYKLWNNGMAGHTVTNFYVFKTIIKSEDLDVEKLDECDEVGQLGDNLRTDLQILHPASSRDVDKAFNSFKKHYNKKHGKHEHEMRKAIFEENWRRIVDHNKKNLGYKLEVNTFADRTDEELAYLTGTRSSGPEAVGTVPFPHSEEELKAMEEEIPQIYDMRHDGVISAVKNQGQCGSCWAFSSTAAVEGALARSNGGRNIDLSEQSLVDCAWDHNLGCNGGLLDQAFKYITMNGIPSQREYGPYLQQDGYCKLENMTQVYTIKGFARVPSLSETALKVALLKYGPVTVGIYAGTNMKFYSSGIFYDIDCSKSMLNHGVTVVGYGVRDGTNYWIVKNSWGEDWGEDGYILMSAVNDNCNVMSEAYYPIV</sequence>
<dbReference type="PROSITE" id="PS00639">
    <property type="entry name" value="THIOL_PROTEASE_HIS"/>
    <property type="match status" value="1"/>
</dbReference>
<organism evidence="9 10">
    <name type="scientific">Parnassius mnemosyne</name>
    <name type="common">clouded apollo</name>
    <dbReference type="NCBI Taxonomy" id="213953"/>
    <lineage>
        <taxon>Eukaryota</taxon>
        <taxon>Metazoa</taxon>
        <taxon>Ecdysozoa</taxon>
        <taxon>Arthropoda</taxon>
        <taxon>Hexapoda</taxon>
        <taxon>Insecta</taxon>
        <taxon>Pterygota</taxon>
        <taxon>Neoptera</taxon>
        <taxon>Endopterygota</taxon>
        <taxon>Lepidoptera</taxon>
        <taxon>Glossata</taxon>
        <taxon>Ditrysia</taxon>
        <taxon>Papilionoidea</taxon>
        <taxon>Papilionidae</taxon>
        <taxon>Parnassiinae</taxon>
        <taxon>Parnassini</taxon>
        <taxon>Parnassius</taxon>
        <taxon>Driopa</taxon>
    </lineage>
</organism>
<dbReference type="InterPro" id="IPR000169">
    <property type="entry name" value="Pept_cys_AS"/>
</dbReference>
<proteinExistence type="inferred from homology"/>
<feature type="domain" description="Cathepsin propeptide inhibitor" evidence="8">
    <location>
        <begin position="259"/>
        <end position="314"/>
    </location>
</feature>
<evidence type="ECO:0000259" key="7">
    <source>
        <dbReference type="SMART" id="SM00645"/>
    </source>
</evidence>
<dbReference type="InterPro" id="IPR039417">
    <property type="entry name" value="Peptidase_C1A_papain-like"/>
</dbReference>
<keyword evidence="3" id="KW-0378">Hydrolase</keyword>
<dbReference type="InterPro" id="IPR013201">
    <property type="entry name" value="Prot_inhib_I29"/>
</dbReference>
<dbReference type="InterPro" id="IPR025660">
    <property type="entry name" value="Pept_his_AS"/>
</dbReference>
<dbReference type="EMBL" id="CAVLGL010000086">
    <property type="protein sequence ID" value="CAK1590707.1"/>
    <property type="molecule type" value="Genomic_DNA"/>
</dbReference>
<dbReference type="SMART" id="SM00645">
    <property type="entry name" value="Pept_C1"/>
    <property type="match status" value="1"/>
</dbReference>
<evidence type="ECO:0000256" key="4">
    <source>
        <dbReference type="ARBA" id="ARBA00022807"/>
    </source>
</evidence>
<dbReference type="Proteomes" id="UP001314205">
    <property type="component" value="Unassembled WGS sequence"/>
</dbReference>
<evidence type="ECO:0000313" key="10">
    <source>
        <dbReference type="Proteomes" id="UP001314205"/>
    </source>
</evidence>
<evidence type="ECO:0000256" key="5">
    <source>
        <dbReference type="ARBA" id="ARBA00023145"/>
    </source>
</evidence>
<protein>
    <submittedName>
        <fullName evidence="9">Uncharacterized protein</fullName>
    </submittedName>
</protein>
<comment type="caution">
    <text evidence="9">The sequence shown here is derived from an EMBL/GenBank/DDBJ whole genome shotgun (WGS) entry which is preliminary data.</text>
</comment>
<dbReference type="InterPro" id="IPR000668">
    <property type="entry name" value="Peptidase_C1A_C"/>
</dbReference>
<comment type="similarity">
    <text evidence="1">Belongs to the peptidase C1 family.</text>
</comment>
<gene>
    <name evidence="9" type="ORF">PARMNEM_LOCUS11036</name>
</gene>
<evidence type="ECO:0000259" key="8">
    <source>
        <dbReference type="SMART" id="SM00848"/>
    </source>
</evidence>
<dbReference type="GO" id="GO:0008234">
    <property type="term" value="F:cysteine-type peptidase activity"/>
    <property type="evidence" value="ECO:0007669"/>
    <property type="project" value="UniProtKB-KW"/>
</dbReference>
<dbReference type="Gene3D" id="3.90.70.10">
    <property type="entry name" value="Cysteine proteinases"/>
    <property type="match status" value="1"/>
</dbReference>